<name>A0AAD1WLM0_PELCU</name>
<gene>
    <name evidence="1" type="ORF">PECUL_23A056329</name>
</gene>
<dbReference type="AlphaFoldDB" id="A0AAD1WLM0"/>
<organism evidence="1 2">
    <name type="scientific">Pelobates cultripes</name>
    <name type="common">Western spadefoot toad</name>
    <dbReference type="NCBI Taxonomy" id="61616"/>
    <lineage>
        <taxon>Eukaryota</taxon>
        <taxon>Metazoa</taxon>
        <taxon>Chordata</taxon>
        <taxon>Craniata</taxon>
        <taxon>Vertebrata</taxon>
        <taxon>Euteleostomi</taxon>
        <taxon>Amphibia</taxon>
        <taxon>Batrachia</taxon>
        <taxon>Anura</taxon>
        <taxon>Pelobatoidea</taxon>
        <taxon>Pelobatidae</taxon>
        <taxon>Pelobates</taxon>
    </lineage>
</organism>
<sequence>MAYRRAPISILTLNCKGLNAPEGRTHLLKELKKQHISGGGGPFPAQQIIPEQPLLQPPFSSQIWALNPTGKDFTHYSALHDRYARIDYLFIKQEGSSRLLKATIEPATWSDHSPVWIAIEDQIERALDLYFSENEKEGTVIRGTLIQIASQKKKAAIREMAKLYKTISTLESQHKRHHLNATYALRDLISTRGFFYAHANKGGGPRTQICSLRLTSGARMNLGIFTNPCTTSSRTGGQDRSQHNQALRTEYLNATVMERIDPNSAVALDAPMEEL</sequence>
<evidence type="ECO:0000313" key="1">
    <source>
        <dbReference type="EMBL" id="CAH2313175.1"/>
    </source>
</evidence>
<dbReference type="Proteomes" id="UP001295444">
    <property type="component" value="Chromosome 08"/>
</dbReference>
<keyword evidence="2" id="KW-1185">Reference proteome</keyword>
<protein>
    <recommendedName>
        <fullName evidence="3">Endonuclease/exonuclease/phosphatase domain-containing protein</fullName>
    </recommendedName>
</protein>
<reference evidence="1" key="1">
    <citation type="submission" date="2022-03" db="EMBL/GenBank/DDBJ databases">
        <authorList>
            <person name="Alioto T."/>
            <person name="Alioto T."/>
            <person name="Gomez Garrido J."/>
        </authorList>
    </citation>
    <scope>NUCLEOTIDE SEQUENCE</scope>
</reference>
<dbReference type="SUPFAM" id="SSF56219">
    <property type="entry name" value="DNase I-like"/>
    <property type="match status" value="1"/>
</dbReference>
<feature type="non-terminal residue" evidence="1">
    <location>
        <position position="275"/>
    </location>
</feature>
<evidence type="ECO:0008006" key="3">
    <source>
        <dbReference type="Google" id="ProtNLM"/>
    </source>
</evidence>
<evidence type="ECO:0000313" key="2">
    <source>
        <dbReference type="Proteomes" id="UP001295444"/>
    </source>
</evidence>
<proteinExistence type="predicted"/>
<dbReference type="Gene3D" id="3.60.10.10">
    <property type="entry name" value="Endonuclease/exonuclease/phosphatase"/>
    <property type="match status" value="1"/>
</dbReference>
<dbReference type="EMBL" id="OW240919">
    <property type="protein sequence ID" value="CAH2313175.1"/>
    <property type="molecule type" value="Genomic_DNA"/>
</dbReference>
<accession>A0AAD1WLM0</accession>
<dbReference type="InterPro" id="IPR036691">
    <property type="entry name" value="Endo/exonu/phosph_ase_sf"/>
</dbReference>